<dbReference type="CDD" id="cd06170">
    <property type="entry name" value="LuxR_C_like"/>
    <property type="match status" value="1"/>
</dbReference>
<protein>
    <submittedName>
        <fullName evidence="6">DNA-binding response regulator, NarL/FixJ family, contains REC and HTH domains</fullName>
    </submittedName>
</protein>
<keyword evidence="7" id="KW-1185">Reference proteome</keyword>
<evidence type="ECO:0000259" key="4">
    <source>
        <dbReference type="PROSITE" id="PS50043"/>
    </source>
</evidence>
<gene>
    <name evidence="6" type="ORF">SAMN05421748_12745</name>
</gene>
<dbReference type="GO" id="GO:0000160">
    <property type="term" value="P:phosphorelay signal transduction system"/>
    <property type="evidence" value="ECO:0007669"/>
    <property type="project" value="InterPro"/>
</dbReference>
<feature type="domain" description="HTH luxR-type" evidence="4">
    <location>
        <begin position="145"/>
        <end position="210"/>
    </location>
</feature>
<evidence type="ECO:0000256" key="3">
    <source>
        <dbReference type="PROSITE-ProRule" id="PRU00169"/>
    </source>
</evidence>
<sequence>MEPIRTLIVDDHAAFREGLRALLETSEDIEVADDAASGEQALVMAPRLQPDVVLIDLAMPGMGGIAATERLLQAMPHVRVLVLSMADDDDSVFAAMQAGARGYVLKGARKAELLRAVRAVAAGEAIFGAALAVRLMGYFSGLDRRPEVFPELSERERQILGLVAQHLTNPQIAARLGLSDKTVRNHVSSIFTKLRVADRAQAIMRAREAGL</sequence>
<accession>A0A285JWX1</accession>
<dbReference type="Gene3D" id="3.40.50.2300">
    <property type="match status" value="1"/>
</dbReference>
<dbReference type="Pfam" id="PF00072">
    <property type="entry name" value="Response_reg"/>
    <property type="match status" value="1"/>
</dbReference>
<feature type="domain" description="Response regulatory" evidence="5">
    <location>
        <begin position="5"/>
        <end position="121"/>
    </location>
</feature>
<feature type="modified residue" description="4-aspartylphosphate" evidence="3">
    <location>
        <position position="56"/>
    </location>
</feature>
<dbReference type="PANTHER" id="PTHR43214">
    <property type="entry name" value="TWO-COMPONENT RESPONSE REGULATOR"/>
    <property type="match status" value="1"/>
</dbReference>
<evidence type="ECO:0000256" key="1">
    <source>
        <dbReference type="ARBA" id="ARBA00022553"/>
    </source>
</evidence>
<dbReference type="InterPro" id="IPR000792">
    <property type="entry name" value="Tscrpt_reg_LuxR_C"/>
</dbReference>
<dbReference type="GO" id="GO:0006355">
    <property type="term" value="P:regulation of DNA-templated transcription"/>
    <property type="evidence" value="ECO:0007669"/>
    <property type="project" value="InterPro"/>
</dbReference>
<dbReference type="InterPro" id="IPR001789">
    <property type="entry name" value="Sig_transdc_resp-reg_receiver"/>
</dbReference>
<dbReference type="SMART" id="SM00448">
    <property type="entry name" value="REC"/>
    <property type="match status" value="1"/>
</dbReference>
<dbReference type="InterPro" id="IPR011006">
    <property type="entry name" value="CheY-like_superfamily"/>
</dbReference>
<dbReference type="GO" id="GO:0003677">
    <property type="term" value="F:DNA binding"/>
    <property type="evidence" value="ECO:0007669"/>
    <property type="project" value="UniProtKB-KW"/>
</dbReference>
<evidence type="ECO:0000313" key="7">
    <source>
        <dbReference type="Proteomes" id="UP000219612"/>
    </source>
</evidence>
<dbReference type="CDD" id="cd17535">
    <property type="entry name" value="REC_NarL-like"/>
    <property type="match status" value="1"/>
</dbReference>
<evidence type="ECO:0000256" key="2">
    <source>
        <dbReference type="ARBA" id="ARBA00023125"/>
    </source>
</evidence>
<dbReference type="PRINTS" id="PR00038">
    <property type="entry name" value="HTHLUXR"/>
</dbReference>
<dbReference type="EMBL" id="OBDY01000027">
    <property type="protein sequence ID" value="SNY64778.1"/>
    <property type="molecule type" value="Genomic_DNA"/>
</dbReference>
<dbReference type="InterPro" id="IPR016032">
    <property type="entry name" value="Sig_transdc_resp-reg_C-effctor"/>
</dbReference>
<reference evidence="6 7" key="1">
    <citation type="submission" date="2017-09" db="EMBL/GenBank/DDBJ databases">
        <authorList>
            <person name="Ehlers B."/>
            <person name="Leendertz F.H."/>
        </authorList>
    </citation>
    <scope>NUCLEOTIDE SEQUENCE [LARGE SCALE GENOMIC DNA]</scope>
    <source>
        <strain evidence="6 7">CGMCC 4.6857</strain>
    </source>
</reference>
<dbReference type="Proteomes" id="UP000219612">
    <property type="component" value="Unassembled WGS sequence"/>
</dbReference>
<keyword evidence="2 6" id="KW-0238">DNA-binding</keyword>
<dbReference type="PROSITE" id="PS50110">
    <property type="entry name" value="RESPONSE_REGULATORY"/>
    <property type="match status" value="1"/>
</dbReference>
<name>A0A285JWX1_9ACTN</name>
<dbReference type="RefSeq" id="WP_179855534.1">
    <property type="nucleotide sequence ID" value="NZ_OBDY01000027.1"/>
</dbReference>
<evidence type="ECO:0000259" key="5">
    <source>
        <dbReference type="PROSITE" id="PS50110"/>
    </source>
</evidence>
<dbReference type="SUPFAM" id="SSF52172">
    <property type="entry name" value="CheY-like"/>
    <property type="match status" value="1"/>
</dbReference>
<dbReference type="InterPro" id="IPR058245">
    <property type="entry name" value="NreC/VraR/RcsB-like_REC"/>
</dbReference>
<dbReference type="AlphaFoldDB" id="A0A285JWX1"/>
<dbReference type="SUPFAM" id="SSF46894">
    <property type="entry name" value="C-terminal effector domain of the bipartite response regulators"/>
    <property type="match status" value="1"/>
</dbReference>
<dbReference type="Pfam" id="PF00196">
    <property type="entry name" value="GerE"/>
    <property type="match status" value="1"/>
</dbReference>
<dbReference type="SMART" id="SM00421">
    <property type="entry name" value="HTH_LUXR"/>
    <property type="match status" value="1"/>
</dbReference>
<keyword evidence="1 3" id="KW-0597">Phosphoprotein</keyword>
<organism evidence="6 7">
    <name type="scientific">Paractinoplanes atraurantiacus</name>
    <dbReference type="NCBI Taxonomy" id="1036182"/>
    <lineage>
        <taxon>Bacteria</taxon>
        <taxon>Bacillati</taxon>
        <taxon>Actinomycetota</taxon>
        <taxon>Actinomycetes</taxon>
        <taxon>Micromonosporales</taxon>
        <taxon>Micromonosporaceae</taxon>
        <taxon>Paractinoplanes</taxon>
    </lineage>
</organism>
<dbReference type="PROSITE" id="PS50043">
    <property type="entry name" value="HTH_LUXR_2"/>
    <property type="match status" value="1"/>
</dbReference>
<dbReference type="InterPro" id="IPR039420">
    <property type="entry name" value="WalR-like"/>
</dbReference>
<evidence type="ECO:0000313" key="6">
    <source>
        <dbReference type="EMBL" id="SNY64778.1"/>
    </source>
</evidence>
<proteinExistence type="predicted"/>